<evidence type="ECO:0000313" key="3">
    <source>
        <dbReference type="Proteomes" id="UP000316437"/>
    </source>
</evidence>
<feature type="coiled-coil region" evidence="1">
    <location>
        <begin position="143"/>
        <end position="170"/>
    </location>
</feature>
<sequence>MQNIQDLKEKIFFESMNIIDNLDKISNIDELLSKQDLVDELANRISFLKLLEKNIEYFVADNTAQNPDHQYVSFVSGETEHHDTGNEVMEEEAIFNNELNEIDENEVFSDESEEEVVFNNQLNEIVENKFHENIVSFVEENNEEKLAENIQEQTSEYETLEEEAAFNNELNEIDENEISEEQRAVLSFVDEDKILADSTPDSDEDLNEDLFHNEVTEEEAVFNNQLNEIEEQEEESIEPESEKEKYSAVVNDVKSSVTETIPSIFDTETLDDEILIEENEEQFVASNISIEQGEMATETSNVENILSEIKNDHSEEPVKEESILAEVYDRRKIVEIDKPVREETDKHPSDESFENLEEYHREKKIKLANIKGMKAVQSLFDDDHLELSKEEKTTPVVKEDSGSILKSNIPTQFMEADKLKPEFKLDLNDRLAFTKMLFEGSQADLNDTVYQLNQFRTLEEAKEYLSDLYYDRKWNKVDEYAQRLWILVENKFL</sequence>
<protein>
    <submittedName>
        <fullName evidence="2">Uncharacterized protein</fullName>
    </submittedName>
</protein>
<name>A0A543EBA1_9FLAO</name>
<gene>
    <name evidence="2" type="ORF">FB551_3257</name>
</gene>
<dbReference type="RefSeq" id="WP_142018206.1">
    <property type="nucleotide sequence ID" value="NZ_VFPD01000002.1"/>
</dbReference>
<dbReference type="Proteomes" id="UP000316437">
    <property type="component" value="Unassembled WGS sequence"/>
</dbReference>
<evidence type="ECO:0000256" key="1">
    <source>
        <dbReference type="SAM" id="Coils"/>
    </source>
</evidence>
<evidence type="ECO:0000313" key="2">
    <source>
        <dbReference type="EMBL" id="TQM18864.1"/>
    </source>
</evidence>
<proteinExistence type="predicted"/>
<organism evidence="2 3">
    <name type="scientific">Chryseobacterium aquifrigidense</name>
    <dbReference type="NCBI Taxonomy" id="558021"/>
    <lineage>
        <taxon>Bacteria</taxon>
        <taxon>Pseudomonadati</taxon>
        <taxon>Bacteroidota</taxon>
        <taxon>Flavobacteriia</taxon>
        <taxon>Flavobacteriales</taxon>
        <taxon>Weeksellaceae</taxon>
        <taxon>Chryseobacterium group</taxon>
        <taxon>Chryseobacterium</taxon>
    </lineage>
</organism>
<dbReference type="EMBL" id="VFPD01000002">
    <property type="protein sequence ID" value="TQM18864.1"/>
    <property type="molecule type" value="Genomic_DNA"/>
</dbReference>
<dbReference type="AlphaFoldDB" id="A0A543EBA1"/>
<accession>A0A543EBA1</accession>
<reference evidence="2 3" key="1">
    <citation type="submission" date="2019-06" db="EMBL/GenBank/DDBJ databases">
        <title>Sorghum-associated microbial communities from plants grown in Nebraska, USA.</title>
        <authorList>
            <person name="Schachtman D."/>
        </authorList>
    </citation>
    <scope>NUCLEOTIDE SEQUENCE [LARGE SCALE GENOMIC DNA]</scope>
    <source>
        <strain evidence="2 3">110</strain>
    </source>
</reference>
<keyword evidence="3" id="KW-1185">Reference proteome</keyword>
<comment type="caution">
    <text evidence="2">The sequence shown here is derived from an EMBL/GenBank/DDBJ whole genome shotgun (WGS) entry which is preliminary data.</text>
</comment>
<keyword evidence="1" id="KW-0175">Coiled coil</keyword>